<protein>
    <submittedName>
        <fullName evidence="1">Uncharacterized protein</fullName>
    </submittedName>
</protein>
<dbReference type="EMBL" id="CM037628">
    <property type="protein sequence ID" value="KAH7996211.1"/>
    <property type="molecule type" value="Genomic_DNA"/>
</dbReference>
<accession>A0ACB8EUA6</accession>
<comment type="caution">
    <text evidence="1">The sequence shown here is derived from an EMBL/GenBank/DDBJ whole genome shotgun (WGS) entry which is preliminary data.</text>
</comment>
<evidence type="ECO:0000313" key="1">
    <source>
        <dbReference type="EMBL" id="KAH7996211.1"/>
    </source>
</evidence>
<dbReference type="Proteomes" id="UP000827872">
    <property type="component" value="Linkage Group LG15"/>
</dbReference>
<gene>
    <name evidence="1" type="ORF">K3G42_002642</name>
</gene>
<keyword evidence="2" id="KW-1185">Reference proteome</keyword>
<proteinExistence type="predicted"/>
<name>A0ACB8EUA6_9SAUR</name>
<organism evidence="1 2">
    <name type="scientific">Sphaerodactylus townsendi</name>
    <dbReference type="NCBI Taxonomy" id="933632"/>
    <lineage>
        <taxon>Eukaryota</taxon>
        <taxon>Metazoa</taxon>
        <taxon>Chordata</taxon>
        <taxon>Craniata</taxon>
        <taxon>Vertebrata</taxon>
        <taxon>Euteleostomi</taxon>
        <taxon>Lepidosauria</taxon>
        <taxon>Squamata</taxon>
        <taxon>Bifurcata</taxon>
        <taxon>Gekkota</taxon>
        <taxon>Sphaerodactylidae</taxon>
        <taxon>Sphaerodactylus</taxon>
    </lineage>
</organism>
<sequence>MLATCHWGSGTGSVLWAEHLVGVCPLLYSALWGFRLALCHVHLLPWQPSESHAVVALANWSREAQVAFLAACLPPPLPASLCTLLPTCRGRSTIWGGPLDFGEGVGWHNFNNSPKHHFLVVCH</sequence>
<evidence type="ECO:0000313" key="2">
    <source>
        <dbReference type="Proteomes" id="UP000827872"/>
    </source>
</evidence>
<reference evidence="1" key="1">
    <citation type="submission" date="2021-08" db="EMBL/GenBank/DDBJ databases">
        <title>The first chromosome-level gecko genome reveals the dynamic sex chromosomes of Neotropical dwarf geckos (Sphaerodactylidae: Sphaerodactylus).</title>
        <authorList>
            <person name="Pinto B.J."/>
            <person name="Keating S.E."/>
            <person name="Gamble T."/>
        </authorList>
    </citation>
    <scope>NUCLEOTIDE SEQUENCE</scope>
    <source>
        <strain evidence="1">TG3544</strain>
    </source>
</reference>